<feature type="domain" description="GFO/IDH/MocA-like oxidoreductase" evidence="4">
    <location>
        <begin position="130"/>
        <end position="265"/>
    </location>
</feature>
<dbReference type="RefSeq" id="WP_397558671.1">
    <property type="nucleotide sequence ID" value="NZ_JBIQWL010000019.1"/>
</dbReference>
<sequence length="374" mass="39404">MSAVGIGIIGVGVISDTYLENLTSFPDVDVVILGDLFVDRAREQAEKYGVPAFGTADDVLAHPGVDLVINLTIPAAHIDVSRAAIAAGKHVWTEKPLGLDREGAALLLREADAAGLRIGSAPDTLLGPGFQAARRAIEGGRIGRPLFAQTVFQTQGPDLWHPNPAFLFAEGAGPLLDMGPYYFSALVSLFGAVDRISAFGTKAYEERRIHTGPKAGETFPVEVPSTMQIIAAFESGAQSQSLLSFDSALERHGVVEIHGTEGSIVIPDPNYFAGRIAVVAPLGVLRDGMSFEQEWIEIEHDDVKVGRGLGALDMVRAIAEGRPHVASGELGFHVLDVLLSAAESAATGATVKVQSTVAPVPLLPEGFDPFASTL</sequence>
<evidence type="ECO:0000259" key="4">
    <source>
        <dbReference type="Pfam" id="PF22725"/>
    </source>
</evidence>
<dbReference type="Proteomes" id="UP001610861">
    <property type="component" value="Unassembled WGS sequence"/>
</dbReference>
<dbReference type="PANTHER" id="PTHR43818:SF11">
    <property type="entry name" value="BCDNA.GH03377"/>
    <property type="match status" value="1"/>
</dbReference>
<dbReference type="Pfam" id="PF22725">
    <property type="entry name" value="GFO_IDH_MocA_C3"/>
    <property type="match status" value="1"/>
</dbReference>
<dbReference type="InterPro" id="IPR055170">
    <property type="entry name" value="GFO_IDH_MocA-like_dom"/>
</dbReference>
<evidence type="ECO:0000256" key="1">
    <source>
        <dbReference type="ARBA" id="ARBA00023002"/>
    </source>
</evidence>
<reference evidence="5 6" key="1">
    <citation type="submission" date="2024-09" db="EMBL/GenBank/DDBJ databases">
        <authorList>
            <person name="Pan X."/>
        </authorList>
    </citation>
    <scope>NUCLEOTIDE SEQUENCE [LARGE SCALE GENOMIC DNA]</scope>
    <source>
        <strain evidence="5 6">B2969</strain>
    </source>
</reference>
<evidence type="ECO:0000313" key="6">
    <source>
        <dbReference type="Proteomes" id="UP001610861"/>
    </source>
</evidence>
<dbReference type="Pfam" id="PF01408">
    <property type="entry name" value="GFO_IDH_MocA"/>
    <property type="match status" value="1"/>
</dbReference>
<evidence type="ECO:0000256" key="2">
    <source>
        <dbReference type="ARBA" id="ARBA00023027"/>
    </source>
</evidence>
<dbReference type="SUPFAM" id="SSF55347">
    <property type="entry name" value="Glyceraldehyde-3-phosphate dehydrogenase-like, C-terminal domain"/>
    <property type="match status" value="1"/>
</dbReference>
<evidence type="ECO:0000259" key="3">
    <source>
        <dbReference type="Pfam" id="PF01408"/>
    </source>
</evidence>
<comment type="caution">
    <text evidence="5">The sequence shown here is derived from an EMBL/GenBank/DDBJ whole genome shotgun (WGS) entry which is preliminary data.</text>
</comment>
<dbReference type="InterPro" id="IPR050463">
    <property type="entry name" value="Gfo/Idh/MocA_oxidrdct_glycsds"/>
</dbReference>
<protein>
    <submittedName>
        <fullName evidence="5">Gfo/Idh/MocA family protein</fullName>
    </submittedName>
</protein>
<dbReference type="InterPro" id="IPR036291">
    <property type="entry name" value="NAD(P)-bd_dom_sf"/>
</dbReference>
<dbReference type="InterPro" id="IPR000683">
    <property type="entry name" value="Gfo/Idh/MocA-like_OxRdtase_N"/>
</dbReference>
<gene>
    <name evidence="5" type="ORF">ACH3VR_22965</name>
</gene>
<dbReference type="Gene3D" id="3.40.50.720">
    <property type="entry name" value="NAD(P)-binding Rossmann-like Domain"/>
    <property type="match status" value="1"/>
</dbReference>
<organism evidence="5 6">
    <name type="scientific">Microbacterium alkaliflavum</name>
    <dbReference type="NCBI Taxonomy" id="3248839"/>
    <lineage>
        <taxon>Bacteria</taxon>
        <taxon>Bacillati</taxon>
        <taxon>Actinomycetota</taxon>
        <taxon>Actinomycetes</taxon>
        <taxon>Micrococcales</taxon>
        <taxon>Microbacteriaceae</taxon>
        <taxon>Microbacterium</taxon>
    </lineage>
</organism>
<keyword evidence="1" id="KW-0560">Oxidoreductase</keyword>
<keyword evidence="2" id="KW-0520">NAD</keyword>
<evidence type="ECO:0000313" key="5">
    <source>
        <dbReference type="EMBL" id="MFH8253246.1"/>
    </source>
</evidence>
<keyword evidence="6" id="KW-1185">Reference proteome</keyword>
<dbReference type="EMBL" id="JBIQWL010000019">
    <property type="protein sequence ID" value="MFH8253246.1"/>
    <property type="molecule type" value="Genomic_DNA"/>
</dbReference>
<feature type="domain" description="Gfo/Idh/MocA-like oxidoreductase N-terminal" evidence="3">
    <location>
        <begin position="5"/>
        <end position="118"/>
    </location>
</feature>
<dbReference type="SUPFAM" id="SSF51735">
    <property type="entry name" value="NAD(P)-binding Rossmann-fold domains"/>
    <property type="match status" value="1"/>
</dbReference>
<proteinExistence type="predicted"/>
<dbReference type="Gene3D" id="3.30.360.10">
    <property type="entry name" value="Dihydrodipicolinate Reductase, domain 2"/>
    <property type="match status" value="1"/>
</dbReference>
<name>A0ABW7QF00_9MICO</name>
<accession>A0ABW7QF00</accession>
<dbReference type="PANTHER" id="PTHR43818">
    <property type="entry name" value="BCDNA.GH03377"/>
    <property type="match status" value="1"/>
</dbReference>